<dbReference type="AlphaFoldDB" id="W0A538"/>
<dbReference type="KEGG" id="ssan:NX02_06620"/>
<dbReference type="EMBL" id="CP006644">
    <property type="protein sequence ID" value="AHE53054.1"/>
    <property type="molecule type" value="Genomic_DNA"/>
</dbReference>
<protein>
    <submittedName>
        <fullName evidence="1">Uncharacterized protein</fullName>
    </submittedName>
</protein>
<keyword evidence="2" id="KW-1185">Reference proteome</keyword>
<name>W0A538_9SPHN</name>
<reference evidence="1 2" key="1">
    <citation type="submission" date="2013-07" db="EMBL/GenBank/DDBJ databases">
        <title>Completed genome of Sphingomonas sanxanigenens NX02.</title>
        <authorList>
            <person name="Ma T."/>
            <person name="Huang H."/>
            <person name="Wu M."/>
            <person name="Li X."/>
            <person name="Li G."/>
        </authorList>
    </citation>
    <scope>NUCLEOTIDE SEQUENCE [LARGE SCALE GENOMIC DNA]</scope>
    <source>
        <strain evidence="1 2">NX02</strain>
    </source>
</reference>
<proteinExistence type="predicted"/>
<gene>
    <name evidence="1" type="ORF">NX02_06620</name>
</gene>
<evidence type="ECO:0000313" key="1">
    <source>
        <dbReference type="EMBL" id="AHE53054.1"/>
    </source>
</evidence>
<dbReference type="HOGENOM" id="CLU_3084839_0_0_5"/>
<dbReference type="Proteomes" id="UP000018851">
    <property type="component" value="Chromosome"/>
</dbReference>
<accession>W0A538</accession>
<evidence type="ECO:0000313" key="2">
    <source>
        <dbReference type="Proteomes" id="UP000018851"/>
    </source>
</evidence>
<organism evidence="1 2">
    <name type="scientific">Sphingomonas sanxanigenens DSM 19645 = NX02</name>
    <dbReference type="NCBI Taxonomy" id="1123269"/>
    <lineage>
        <taxon>Bacteria</taxon>
        <taxon>Pseudomonadati</taxon>
        <taxon>Pseudomonadota</taxon>
        <taxon>Alphaproteobacteria</taxon>
        <taxon>Sphingomonadales</taxon>
        <taxon>Sphingomonadaceae</taxon>
        <taxon>Sphingomonas</taxon>
    </lineage>
</organism>
<sequence>MMRGVDAARIRIAERLPGPYVAAAFDGIESAEARRVDVRVVLAGGCGRARLR</sequence>
<dbReference type="PATRIC" id="fig|1123269.5.peg.1284"/>